<dbReference type="InterPro" id="IPR014960">
    <property type="entry name" value="DUF1828"/>
</dbReference>
<feature type="domain" description="DUF1828" evidence="1">
    <location>
        <begin position="34"/>
        <end position="118"/>
    </location>
</feature>
<gene>
    <name evidence="2" type="ORF">DW068_13890</name>
</gene>
<dbReference type="Pfam" id="PF08861">
    <property type="entry name" value="DUF1828"/>
    <property type="match status" value="1"/>
</dbReference>
<sequence length="130" mass="15718">MKSEIEKLFSAYTHWLEKETSFVKIGEYYEITVPFLNNENDFLQIYVQIRKDDVFFKDDGYTWEQLRMNGVSFTPEEKERLVFELQQRGITLNKNELEMVCDKEKFAQGFHQFLQAILWMNGLENKKWIV</sequence>
<comment type="caution">
    <text evidence="2">The sequence shown here is derived from an EMBL/GenBank/DDBJ whole genome shotgun (WGS) entry which is preliminary data.</text>
</comment>
<dbReference type="Proteomes" id="UP000283497">
    <property type="component" value="Unassembled WGS sequence"/>
</dbReference>
<evidence type="ECO:0000313" key="2">
    <source>
        <dbReference type="EMBL" id="RHK35111.1"/>
    </source>
</evidence>
<dbReference type="EMBL" id="QRNJ01000068">
    <property type="protein sequence ID" value="RHK35111.1"/>
    <property type="molecule type" value="Genomic_DNA"/>
</dbReference>
<dbReference type="AlphaFoldDB" id="A0A415G4C1"/>
<dbReference type="RefSeq" id="WP_118315079.1">
    <property type="nucleotide sequence ID" value="NZ_QRNJ01000068.1"/>
</dbReference>
<evidence type="ECO:0000313" key="3">
    <source>
        <dbReference type="Proteomes" id="UP000283497"/>
    </source>
</evidence>
<evidence type="ECO:0000259" key="1">
    <source>
        <dbReference type="Pfam" id="PF08861"/>
    </source>
</evidence>
<proteinExistence type="predicted"/>
<organism evidence="2 3">
    <name type="scientific">Anaerobutyricum hallii</name>
    <dbReference type="NCBI Taxonomy" id="39488"/>
    <lineage>
        <taxon>Bacteria</taxon>
        <taxon>Bacillati</taxon>
        <taxon>Bacillota</taxon>
        <taxon>Clostridia</taxon>
        <taxon>Lachnospirales</taxon>
        <taxon>Lachnospiraceae</taxon>
        <taxon>Anaerobutyricum</taxon>
    </lineage>
</organism>
<accession>A0A415G4C1</accession>
<name>A0A415G4C1_9FIRM</name>
<reference evidence="2 3" key="1">
    <citation type="submission" date="2018-08" db="EMBL/GenBank/DDBJ databases">
        <title>A genome reference for cultivated species of the human gut microbiota.</title>
        <authorList>
            <person name="Zou Y."/>
            <person name="Xue W."/>
            <person name="Luo G."/>
        </authorList>
    </citation>
    <scope>NUCLEOTIDE SEQUENCE [LARGE SCALE GENOMIC DNA]</scope>
    <source>
        <strain evidence="2 3">AF45-14BH</strain>
    </source>
</reference>
<protein>
    <submittedName>
        <fullName evidence="2">DUF1828 domain-containing protein</fullName>
    </submittedName>
</protein>